<gene>
    <name evidence="1" type="ORF">F2P81_003774</name>
</gene>
<organism evidence="1 2">
    <name type="scientific">Scophthalmus maximus</name>
    <name type="common">Turbot</name>
    <name type="synonym">Psetta maxima</name>
    <dbReference type="NCBI Taxonomy" id="52904"/>
    <lineage>
        <taxon>Eukaryota</taxon>
        <taxon>Metazoa</taxon>
        <taxon>Chordata</taxon>
        <taxon>Craniata</taxon>
        <taxon>Vertebrata</taxon>
        <taxon>Euteleostomi</taxon>
        <taxon>Actinopterygii</taxon>
        <taxon>Neopterygii</taxon>
        <taxon>Teleostei</taxon>
        <taxon>Neoteleostei</taxon>
        <taxon>Acanthomorphata</taxon>
        <taxon>Carangaria</taxon>
        <taxon>Pleuronectiformes</taxon>
        <taxon>Pleuronectoidei</taxon>
        <taxon>Scophthalmidae</taxon>
        <taxon>Scophthalmus</taxon>
    </lineage>
</organism>
<protein>
    <submittedName>
        <fullName evidence="1">Uncharacterized protein</fullName>
    </submittedName>
</protein>
<accession>A0A6A4TAK8</accession>
<evidence type="ECO:0000313" key="1">
    <source>
        <dbReference type="EMBL" id="KAF0044616.1"/>
    </source>
</evidence>
<dbReference type="Proteomes" id="UP000438429">
    <property type="component" value="Unassembled WGS sequence"/>
</dbReference>
<proteinExistence type="predicted"/>
<sequence length="303" mass="34590">MEDTAGVCEGETWPYKSCHMAAVNIDKHANSVLDGLASSTEELHTHEFALYGQSTVAAWFTGYFALSLNVNVEEQRFNINTFATRRICKFYLHNMMYDFCGDSQSTLSQQHSYKARAACEGFYQGYTHTHSRTQTMGDKEKLSEALSTRRRPLCLLRNISRHTADHSGGPSEGGCMGLDGECFNYEPPLKNSRLRQRVAPSIWNELPDCVGPIKKTAFDFHTEALKEQSTRHKTFYRVLSRHSNLTNKSQRRSQETTASVFFSTHRPLERRYRSRICLNRVRKCTNMEKYLGSPQRISGIDSG</sequence>
<comment type="caution">
    <text evidence="1">The sequence shown here is derived from an EMBL/GenBank/DDBJ whole genome shotgun (WGS) entry which is preliminary data.</text>
</comment>
<evidence type="ECO:0000313" key="2">
    <source>
        <dbReference type="Proteomes" id="UP000438429"/>
    </source>
</evidence>
<name>A0A6A4TAK8_SCOMX</name>
<dbReference type="AlphaFoldDB" id="A0A6A4TAK8"/>
<reference evidence="1 2" key="1">
    <citation type="submission" date="2019-06" db="EMBL/GenBank/DDBJ databases">
        <title>Draft genomes of female and male turbot (Scophthalmus maximus).</title>
        <authorList>
            <person name="Xu H."/>
            <person name="Xu X.-W."/>
            <person name="Shao C."/>
            <person name="Chen S."/>
        </authorList>
    </citation>
    <scope>NUCLEOTIDE SEQUENCE [LARGE SCALE GENOMIC DNA]</scope>
    <source>
        <strain evidence="1">Ysfricsl-2016a</strain>
        <tissue evidence="1">Blood</tissue>
    </source>
</reference>
<dbReference type="EMBL" id="VEVO01000003">
    <property type="protein sequence ID" value="KAF0044616.1"/>
    <property type="molecule type" value="Genomic_DNA"/>
</dbReference>